<evidence type="ECO:0000256" key="4">
    <source>
        <dbReference type="ARBA" id="ARBA00022801"/>
    </source>
</evidence>
<comment type="similarity">
    <text evidence="1 7 9">Belongs to the peptidase S14 family.</text>
</comment>
<dbReference type="AlphaFoldDB" id="A0A1Y6B6Z7"/>
<dbReference type="PROSITE" id="PS00382">
    <property type="entry name" value="CLP_PROTEASE_HIS"/>
    <property type="match status" value="1"/>
</dbReference>
<dbReference type="STRING" id="1513793.SAMN06296036_101161"/>
<evidence type="ECO:0000256" key="7">
    <source>
        <dbReference type="HAMAP-Rule" id="MF_00444"/>
    </source>
</evidence>
<dbReference type="RefSeq" id="WP_159455054.1">
    <property type="nucleotide sequence ID" value="NZ_FWZT01000001.1"/>
</dbReference>
<reference evidence="11" key="1">
    <citation type="submission" date="2017-04" db="EMBL/GenBank/DDBJ databases">
        <authorList>
            <person name="Varghese N."/>
            <person name="Submissions S."/>
        </authorList>
    </citation>
    <scope>NUCLEOTIDE SEQUENCE [LARGE SCALE GENOMIC DNA]</scope>
    <source>
        <strain evidence="11">RKEM611</strain>
    </source>
</reference>
<dbReference type="InterPro" id="IPR029045">
    <property type="entry name" value="ClpP/crotonase-like_dom_sf"/>
</dbReference>
<evidence type="ECO:0000256" key="2">
    <source>
        <dbReference type="ARBA" id="ARBA00022490"/>
    </source>
</evidence>
<feature type="active site" description="Nucleophile" evidence="7">
    <location>
        <position position="94"/>
    </location>
</feature>
<feature type="active site" evidence="7 8">
    <location>
        <position position="119"/>
    </location>
</feature>
<keyword evidence="4 7" id="KW-0378">Hydrolase</keyword>
<name>A0A1Y6B6Z7_9BACT</name>
<accession>A0A1Y6B6Z7</accession>
<evidence type="ECO:0000256" key="6">
    <source>
        <dbReference type="ARBA" id="ARBA00034021"/>
    </source>
</evidence>
<dbReference type="GO" id="GO:0004176">
    <property type="term" value="F:ATP-dependent peptidase activity"/>
    <property type="evidence" value="ECO:0007669"/>
    <property type="project" value="InterPro"/>
</dbReference>
<keyword evidence="5 7" id="KW-0720">Serine protease</keyword>
<comment type="catalytic activity">
    <reaction evidence="6 7 8">
        <text>Hydrolysis of proteins to small peptides in the presence of ATP and magnesium. alpha-casein is the usual test substrate. In the absence of ATP, only oligopeptides shorter than five residues are hydrolyzed (such as succinyl-Leu-Tyr-|-NHMec, and Leu-Tyr-Leu-|-Tyr-Trp, in which cleavage of the -Tyr-|-Leu- and -Tyr-|-Trp bonds also occurs).</text>
        <dbReference type="EC" id="3.4.21.92"/>
    </reaction>
</comment>
<dbReference type="SUPFAM" id="SSF52096">
    <property type="entry name" value="ClpP/crotonase"/>
    <property type="match status" value="1"/>
</dbReference>
<evidence type="ECO:0000256" key="8">
    <source>
        <dbReference type="PROSITE-ProRule" id="PRU10086"/>
    </source>
</evidence>
<comment type="subcellular location">
    <subcellularLocation>
        <location evidence="7">Cytoplasm</location>
    </subcellularLocation>
</comment>
<keyword evidence="11" id="KW-1185">Reference proteome</keyword>
<dbReference type="InterPro" id="IPR001907">
    <property type="entry name" value="ClpP"/>
</dbReference>
<proteinExistence type="inferred from homology"/>
<dbReference type="Pfam" id="PF00574">
    <property type="entry name" value="CLP_protease"/>
    <property type="match status" value="1"/>
</dbReference>
<dbReference type="EMBL" id="FWZT01000001">
    <property type="protein sequence ID" value="SME88520.1"/>
    <property type="molecule type" value="Genomic_DNA"/>
</dbReference>
<sequence>MEVNEVGLEQLPSFQSESKLIEKRTIFVSEGINSTVAKRVINHLLAMEAQDSSQPIYMYLNSPGGEVNSGFAIYDTMRFIKSDVRVVCTGLCASIATIMLLGAEKEHRYGMPNCKYLIHQPLIGGHVQGQASDLEITAREIIKTRKKINDLLSEECSQPFAKVEEDTTRDYWMNSDEALEYGLISKIVSKIDDLG</sequence>
<dbReference type="PANTHER" id="PTHR10381">
    <property type="entry name" value="ATP-DEPENDENT CLP PROTEASE PROTEOLYTIC SUBUNIT"/>
    <property type="match status" value="1"/>
</dbReference>
<gene>
    <name evidence="7" type="primary">clpP</name>
    <name evidence="10" type="ORF">SAMN06296036_101161</name>
</gene>
<evidence type="ECO:0000313" key="10">
    <source>
        <dbReference type="EMBL" id="SME88520.1"/>
    </source>
</evidence>
<comment type="function">
    <text evidence="7">Cleaves peptides in various proteins in a process that requires ATP hydrolysis. Has a chymotrypsin-like activity. Plays a major role in the degradation of misfolded proteins.</text>
</comment>
<keyword evidence="2 7" id="KW-0963">Cytoplasm</keyword>
<dbReference type="GO" id="GO:0009368">
    <property type="term" value="C:endopeptidase Clp complex"/>
    <property type="evidence" value="ECO:0007669"/>
    <property type="project" value="TreeGrafter"/>
</dbReference>
<dbReference type="PRINTS" id="PR00127">
    <property type="entry name" value="CLPPROTEASEP"/>
</dbReference>
<evidence type="ECO:0000256" key="3">
    <source>
        <dbReference type="ARBA" id="ARBA00022670"/>
    </source>
</evidence>
<evidence type="ECO:0000256" key="1">
    <source>
        <dbReference type="ARBA" id="ARBA00007039"/>
    </source>
</evidence>
<dbReference type="HAMAP" id="MF_00444">
    <property type="entry name" value="ClpP"/>
    <property type="match status" value="1"/>
</dbReference>
<dbReference type="Gene3D" id="3.90.226.10">
    <property type="entry name" value="2-enoyl-CoA Hydratase, Chain A, domain 1"/>
    <property type="match status" value="1"/>
</dbReference>
<dbReference type="NCBIfam" id="NF009205">
    <property type="entry name" value="PRK12553.1"/>
    <property type="match status" value="1"/>
</dbReference>
<dbReference type="GO" id="GO:0006515">
    <property type="term" value="P:protein quality control for misfolded or incompletely synthesized proteins"/>
    <property type="evidence" value="ECO:0007669"/>
    <property type="project" value="TreeGrafter"/>
</dbReference>
<evidence type="ECO:0000256" key="9">
    <source>
        <dbReference type="RuleBase" id="RU003567"/>
    </source>
</evidence>
<dbReference type="EC" id="3.4.21.92" evidence="7"/>
<dbReference type="GO" id="GO:0005737">
    <property type="term" value="C:cytoplasm"/>
    <property type="evidence" value="ECO:0007669"/>
    <property type="project" value="UniProtKB-SubCell"/>
</dbReference>
<dbReference type="Proteomes" id="UP000192907">
    <property type="component" value="Unassembled WGS sequence"/>
</dbReference>
<evidence type="ECO:0000256" key="5">
    <source>
        <dbReference type="ARBA" id="ARBA00022825"/>
    </source>
</evidence>
<evidence type="ECO:0000313" key="11">
    <source>
        <dbReference type="Proteomes" id="UP000192907"/>
    </source>
</evidence>
<dbReference type="InterPro" id="IPR023562">
    <property type="entry name" value="ClpP/TepA"/>
</dbReference>
<dbReference type="GO" id="GO:0051117">
    <property type="term" value="F:ATPase binding"/>
    <property type="evidence" value="ECO:0007669"/>
    <property type="project" value="TreeGrafter"/>
</dbReference>
<protein>
    <recommendedName>
        <fullName evidence="7 9">ATP-dependent Clp protease proteolytic subunit</fullName>
        <ecNumber evidence="7">3.4.21.92</ecNumber>
    </recommendedName>
    <alternativeName>
        <fullName evidence="7">Endopeptidase Clp</fullName>
    </alternativeName>
</protein>
<dbReference type="InterPro" id="IPR033135">
    <property type="entry name" value="ClpP_His_AS"/>
</dbReference>
<comment type="subunit">
    <text evidence="7">Fourteen ClpP subunits assemble into 2 heptameric rings which stack back to back to give a disk-like structure with a central cavity, resembling the structure of eukaryotic proteasomes.</text>
</comment>
<dbReference type="CDD" id="cd07017">
    <property type="entry name" value="S14_ClpP_2"/>
    <property type="match status" value="1"/>
</dbReference>
<dbReference type="GO" id="GO:0004252">
    <property type="term" value="F:serine-type endopeptidase activity"/>
    <property type="evidence" value="ECO:0007669"/>
    <property type="project" value="UniProtKB-UniRule"/>
</dbReference>
<organism evidence="10 11">
    <name type="scientific">Pseudobacteriovorax antillogorgiicola</name>
    <dbReference type="NCBI Taxonomy" id="1513793"/>
    <lineage>
        <taxon>Bacteria</taxon>
        <taxon>Pseudomonadati</taxon>
        <taxon>Bdellovibrionota</taxon>
        <taxon>Oligoflexia</taxon>
        <taxon>Oligoflexales</taxon>
        <taxon>Pseudobacteriovoracaceae</taxon>
        <taxon>Pseudobacteriovorax</taxon>
    </lineage>
</organism>
<keyword evidence="3 7" id="KW-0645">Protease</keyword>
<dbReference type="PANTHER" id="PTHR10381:SF70">
    <property type="entry name" value="ATP-DEPENDENT CLP PROTEASE PROTEOLYTIC SUBUNIT"/>
    <property type="match status" value="1"/>
</dbReference>